<evidence type="ECO:0000313" key="2">
    <source>
        <dbReference type="Proteomes" id="UP000572754"/>
    </source>
</evidence>
<organism evidence="1 2">
    <name type="scientific">Fusarium circinatum</name>
    <name type="common">Pitch canker fungus</name>
    <name type="synonym">Gibberella circinata</name>
    <dbReference type="NCBI Taxonomy" id="48490"/>
    <lineage>
        <taxon>Eukaryota</taxon>
        <taxon>Fungi</taxon>
        <taxon>Dikarya</taxon>
        <taxon>Ascomycota</taxon>
        <taxon>Pezizomycotina</taxon>
        <taxon>Sordariomycetes</taxon>
        <taxon>Hypocreomycetidae</taxon>
        <taxon>Hypocreales</taxon>
        <taxon>Nectriaceae</taxon>
        <taxon>Fusarium</taxon>
        <taxon>Fusarium fujikuroi species complex</taxon>
    </lineage>
</organism>
<comment type="caution">
    <text evidence="1">The sequence shown here is derived from an EMBL/GenBank/DDBJ whole genome shotgun (WGS) entry which is preliminary data.</text>
</comment>
<dbReference type="AlphaFoldDB" id="A0A8H5X977"/>
<accession>A0A8H5X977</accession>
<reference evidence="1 2" key="2">
    <citation type="submission" date="2020-05" db="EMBL/GenBank/DDBJ databases">
        <title>Identification and distribution of gene clusters putatively required for synthesis of sphingolipid metabolism inhibitors in phylogenetically diverse species of the filamentous fungus Fusarium.</title>
        <authorList>
            <person name="Kim H.-S."/>
            <person name="Busman M."/>
            <person name="Brown D.W."/>
            <person name="Divon H."/>
            <person name="Uhlig S."/>
            <person name="Proctor R.H."/>
        </authorList>
    </citation>
    <scope>NUCLEOTIDE SEQUENCE [LARGE SCALE GENOMIC DNA]</scope>
    <source>
        <strain evidence="1 2">NRRL 25331</strain>
    </source>
</reference>
<evidence type="ECO:0000313" key="1">
    <source>
        <dbReference type="EMBL" id="KAF5686238.1"/>
    </source>
</evidence>
<protein>
    <submittedName>
        <fullName evidence="1">Uncharacterized protein</fullName>
    </submittedName>
</protein>
<sequence length="254" mass="28869">MFTRRHFKALASGRLSPWIEPGRSTLIVRKDHTKWMCNEKVEPKEKGKPIECQEVMKMSDRLCTKCGCIRRVGAAAMTEDGMYLGVLVSITKGIQEWWEYFPELQEESCEEPADTDTDNDVVMGGIMGSVYTSPVKKLTLTQAAHTETSYYNYKQLKPLNNNHHHVTIMPGPDIDKITTSKVRNDHTHWRCMHGDNPCFTRLEMTQEHCTTCGSGLELGSVAETHDEQPLGVLVEFGPDRKAIWEYETIRNGCS</sequence>
<keyword evidence="2" id="KW-1185">Reference proteome</keyword>
<dbReference type="EMBL" id="JAAQPE010000097">
    <property type="protein sequence ID" value="KAF5686238.1"/>
    <property type="molecule type" value="Genomic_DNA"/>
</dbReference>
<proteinExistence type="predicted"/>
<dbReference type="Proteomes" id="UP000572754">
    <property type="component" value="Unassembled WGS sequence"/>
</dbReference>
<gene>
    <name evidence="1" type="ORF">FCIRC_2954</name>
</gene>
<reference evidence="2" key="1">
    <citation type="journal article" date="2020" name="BMC Genomics">
        <title>Correction to: Identification and distribution of gene clusters required for synthesis of sphingolipid metabolism inhibitors in diverse species of the filamentous fungus Fusarium.</title>
        <authorList>
            <person name="Kim H.S."/>
            <person name="Lohmar J.M."/>
            <person name="Busman M."/>
            <person name="Brown D.W."/>
            <person name="Naumann T.A."/>
            <person name="Divon H.H."/>
            <person name="Lysoe E."/>
            <person name="Uhlig S."/>
            <person name="Proctor R.H."/>
        </authorList>
    </citation>
    <scope>NUCLEOTIDE SEQUENCE [LARGE SCALE GENOMIC DNA]</scope>
    <source>
        <strain evidence="2">NRRL 25331</strain>
    </source>
</reference>
<name>A0A8H5X977_FUSCI</name>